<keyword evidence="3" id="KW-0934">Plastid</keyword>
<keyword evidence="3" id="KW-0150">Chloroplast</keyword>
<evidence type="ECO:0000259" key="12">
    <source>
        <dbReference type="PROSITE" id="PS50067"/>
    </source>
</evidence>
<reference evidence="13" key="1">
    <citation type="submission" date="2021-08" db="EMBL/GenBank/DDBJ databases">
        <title>WGS assembly of Ceratopteris richardii.</title>
        <authorList>
            <person name="Marchant D.B."/>
            <person name="Chen G."/>
            <person name="Jenkins J."/>
            <person name="Shu S."/>
            <person name="Leebens-Mack J."/>
            <person name="Grimwood J."/>
            <person name="Schmutz J."/>
            <person name="Soltis P."/>
            <person name="Soltis D."/>
            <person name="Chen Z.-H."/>
        </authorList>
    </citation>
    <scope>NUCLEOTIDE SEQUENCE</scope>
    <source>
        <strain evidence="13">Whitten #5841</strain>
        <tissue evidence="13">Leaf</tissue>
    </source>
</reference>
<dbReference type="PRINTS" id="PR00380">
    <property type="entry name" value="KINESINHEAVY"/>
</dbReference>
<dbReference type="GO" id="GO:0008574">
    <property type="term" value="F:plus-end-directed microtubule motor activity"/>
    <property type="evidence" value="ECO:0007669"/>
    <property type="project" value="TreeGrafter"/>
</dbReference>
<evidence type="ECO:0000256" key="3">
    <source>
        <dbReference type="ARBA" id="ARBA00022528"/>
    </source>
</evidence>
<dbReference type="GO" id="GO:0005524">
    <property type="term" value="F:ATP binding"/>
    <property type="evidence" value="ECO:0007669"/>
    <property type="project" value="UniProtKB-UniRule"/>
</dbReference>
<dbReference type="GO" id="GO:0072686">
    <property type="term" value="C:mitotic spindle"/>
    <property type="evidence" value="ECO:0007669"/>
    <property type="project" value="TreeGrafter"/>
</dbReference>
<name>A0A8T2ST11_CERRI</name>
<keyword evidence="2" id="KW-0963">Cytoplasm</keyword>
<accession>A0A8T2ST11</accession>
<comment type="subcellular location">
    <subcellularLocation>
        <location evidence="1">Cytoplasm</location>
        <location evidence="1">Cytoskeleton</location>
    </subcellularLocation>
</comment>
<comment type="similarity">
    <text evidence="9 10">Belongs to the TRAFAC class myosin-kinesin ATPase superfamily. Kinesin family.</text>
</comment>
<dbReference type="InterPro" id="IPR019821">
    <property type="entry name" value="Kinesin_motor_CS"/>
</dbReference>
<dbReference type="EMBL" id="CM035423">
    <property type="protein sequence ID" value="KAH7365778.1"/>
    <property type="molecule type" value="Genomic_DNA"/>
</dbReference>
<dbReference type="GO" id="GO:0051231">
    <property type="term" value="P:spindle elongation"/>
    <property type="evidence" value="ECO:0007669"/>
    <property type="project" value="TreeGrafter"/>
</dbReference>
<evidence type="ECO:0000256" key="5">
    <source>
        <dbReference type="ARBA" id="ARBA00022741"/>
    </source>
</evidence>
<dbReference type="InterPro" id="IPR036961">
    <property type="entry name" value="Kinesin_motor_dom_sf"/>
</dbReference>
<dbReference type="PANTHER" id="PTHR47970">
    <property type="entry name" value="KINESIN-LIKE PROTEIN KIF11"/>
    <property type="match status" value="1"/>
</dbReference>
<dbReference type="SUPFAM" id="SSF52540">
    <property type="entry name" value="P-loop containing nucleoside triphosphate hydrolases"/>
    <property type="match status" value="1"/>
</dbReference>
<dbReference type="Proteomes" id="UP000825935">
    <property type="component" value="Chromosome 18"/>
</dbReference>
<dbReference type="OrthoDB" id="3176171at2759"/>
<feature type="binding site" evidence="9">
    <location>
        <begin position="148"/>
        <end position="155"/>
    </location>
    <ligand>
        <name>ATP</name>
        <dbReference type="ChEBI" id="CHEBI:30616"/>
    </ligand>
</feature>
<evidence type="ECO:0000256" key="6">
    <source>
        <dbReference type="ARBA" id="ARBA00022840"/>
    </source>
</evidence>
<evidence type="ECO:0000256" key="7">
    <source>
        <dbReference type="ARBA" id="ARBA00023175"/>
    </source>
</evidence>
<dbReference type="GO" id="GO:0005876">
    <property type="term" value="C:spindle microtubule"/>
    <property type="evidence" value="ECO:0007669"/>
    <property type="project" value="TreeGrafter"/>
</dbReference>
<keyword evidence="8" id="KW-0206">Cytoskeleton</keyword>
<dbReference type="PANTHER" id="PTHR47970:SF30">
    <property type="entry name" value="KINESIN-LIKE PROTEIN"/>
    <property type="match status" value="1"/>
</dbReference>
<keyword evidence="14" id="KW-1185">Reference proteome</keyword>
<dbReference type="GO" id="GO:0090307">
    <property type="term" value="P:mitotic spindle assembly"/>
    <property type="evidence" value="ECO:0007669"/>
    <property type="project" value="TreeGrafter"/>
</dbReference>
<keyword evidence="4 10" id="KW-0493">Microtubule</keyword>
<evidence type="ECO:0000256" key="4">
    <source>
        <dbReference type="ARBA" id="ARBA00022701"/>
    </source>
</evidence>
<dbReference type="InterPro" id="IPR001752">
    <property type="entry name" value="Kinesin_motor_dom"/>
</dbReference>
<feature type="domain" description="Kinesin motor" evidence="12">
    <location>
        <begin position="63"/>
        <end position="410"/>
    </location>
</feature>
<keyword evidence="7 9" id="KW-0505">Motor protein</keyword>
<evidence type="ECO:0000256" key="9">
    <source>
        <dbReference type="PROSITE-ProRule" id="PRU00283"/>
    </source>
</evidence>
<dbReference type="Gene3D" id="3.40.850.10">
    <property type="entry name" value="Kinesin motor domain"/>
    <property type="match status" value="1"/>
</dbReference>
<evidence type="ECO:0000256" key="8">
    <source>
        <dbReference type="ARBA" id="ARBA00023212"/>
    </source>
</evidence>
<dbReference type="GO" id="GO:0007018">
    <property type="term" value="P:microtubule-based movement"/>
    <property type="evidence" value="ECO:0007669"/>
    <property type="project" value="InterPro"/>
</dbReference>
<gene>
    <name evidence="13" type="ORF">KP509_18G045600</name>
</gene>
<evidence type="ECO:0000313" key="14">
    <source>
        <dbReference type="Proteomes" id="UP000825935"/>
    </source>
</evidence>
<feature type="coiled-coil region" evidence="11">
    <location>
        <begin position="426"/>
        <end position="585"/>
    </location>
</feature>
<keyword evidence="6 9" id="KW-0067">ATP-binding</keyword>
<dbReference type="GO" id="GO:0008017">
    <property type="term" value="F:microtubule binding"/>
    <property type="evidence" value="ECO:0007669"/>
    <property type="project" value="InterPro"/>
</dbReference>
<dbReference type="InterPro" id="IPR047149">
    <property type="entry name" value="KIF11-like"/>
</dbReference>
<evidence type="ECO:0000256" key="11">
    <source>
        <dbReference type="SAM" id="Coils"/>
    </source>
</evidence>
<sequence length="590" mass="66773">MNMSSYANCISGTIPSSSEVQAEKGISLNTQTCPTRIRPKTMSSAASIVRRTINHRPKDNGGSVKVALRLRPRNSEELENDADLTDYVELLPEMKLLRLRKNNWDYEEFEFDEVLDETVSQKEVYDVVMKPVVKAVLEGYNGAVIAYGSAGTGKTFTLANLGKENYADRGVMVRSIEDILDDFSFGQDSVSVSYLQLYLEAVKDLLAPEKGNLAITEDPETGDISLPGATSVELKDRTSFLDLLTAGDANRNLPDSKMNIESTRSHTLLLVEVRKTVKGKQGKYLTASYDGGVSLQTSISNDALTIKKSKLWIVDLAGSEIRENKSGNEGLSFDEAKFVNLSLTALGRSFHAFAEGNRHVPTRDSKLTRLLCDLFEGASRTSLIITIGPSLRHKVDTRNSILFGQRAMKAENMRRVKDDFDYETLCRDLQAKVDQLTAENERQSNLVFDAEKRLKRITEEVELTIQKSERQAKALLEESHAKILLIQKENMESIKKLKQECHQLEKDLNENTRKFCTQNECVALEKTQIEDEISRKQQEMEECLQEYHRELSDIIARIDKECIQRQSVERRLKELEDQMKARKRNLNVPK</sequence>
<dbReference type="SMART" id="SM00129">
    <property type="entry name" value="KISc"/>
    <property type="match status" value="1"/>
</dbReference>
<keyword evidence="11" id="KW-0175">Coiled coil</keyword>
<proteinExistence type="inferred from homology"/>
<dbReference type="AlphaFoldDB" id="A0A8T2ST11"/>
<evidence type="ECO:0000256" key="2">
    <source>
        <dbReference type="ARBA" id="ARBA00022490"/>
    </source>
</evidence>
<evidence type="ECO:0000256" key="10">
    <source>
        <dbReference type="RuleBase" id="RU000394"/>
    </source>
</evidence>
<evidence type="ECO:0000313" key="13">
    <source>
        <dbReference type="EMBL" id="KAH7365778.1"/>
    </source>
</evidence>
<dbReference type="PROSITE" id="PS00411">
    <property type="entry name" value="KINESIN_MOTOR_1"/>
    <property type="match status" value="1"/>
</dbReference>
<comment type="caution">
    <text evidence="13">The sequence shown here is derived from an EMBL/GenBank/DDBJ whole genome shotgun (WGS) entry which is preliminary data.</text>
</comment>
<protein>
    <recommendedName>
        <fullName evidence="10">Kinesin-like protein</fullName>
    </recommendedName>
</protein>
<dbReference type="OMA" id="PANNNIA"/>
<dbReference type="InterPro" id="IPR027417">
    <property type="entry name" value="P-loop_NTPase"/>
</dbReference>
<dbReference type="Pfam" id="PF00225">
    <property type="entry name" value="Kinesin"/>
    <property type="match status" value="1"/>
</dbReference>
<dbReference type="PROSITE" id="PS50067">
    <property type="entry name" value="KINESIN_MOTOR_2"/>
    <property type="match status" value="1"/>
</dbReference>
<evidence type="ECO:0000256" key="1">
    <source>
        <dbReference type="ARBA" id="ARBA00004245"/>
    </source>
</evidence>
<organism evidence="13 14">
    <name type="scientific">Ceratopteris richardii</name>
    <name type="common">Triangle waterfern</name>
    <dbReference type="NCBI Taxonomy" id="49495"/>
    <lineage>
        <taxon>Eukaryota</taxon>
        <taxon>Viridiplantae</taxon>
        <taxon>Streptophyta</taxon>
        <taxon>Embryophyta</taxon>
        <taxon>Tracheophyta</taxon>
        <taxon>Polypodiopsida</taxon>
        <taxon>Polypodiidae</taxon>
        <taxon>Polypodiales</taxon>
        <taxon>Pteridineae</taxon>
        <taxon>Pteridaceae</taxon>
        <taxon>Parkerioideae</taxon>
        <taxon>Ceratopteris</taxon>
    </lineage>
</organism>
<keyword evidence="5 9" id="KW-0547">Nucleotide-binding</keyword>